<dbReference type="Gene3D" id="1.25.40.10">
    <property type="entry name" value="Tetratricopeptide repeat domain"/>
    <property type="match status" value="3"/>
</dbReference>
<protein>
    <submittedName>
        <fullName evidence="4">Putative tetratricopeptide-like helical domain-containing protein</fullName>
    </submittedName>
</protein>
<feature type="domain" description="Pentatricopeptide repeat-containing protein-mitochondrial" evidence="3">
    <location>
        <begin position="110"/>
        <end position="218"/>
    </location>
</feature>
<dbReference type="AlphaFoldDB" id="A0A6A4P8P1"/>
<dbReference type="InterPro" id="IPR011990">
    <property type="entry name" value="TPR-like_helical_dom_sf"/>
</dbReference>
<dbReference type="PANTHER" id="PTHR47941">
    <property type="entry name" value="PENTATRICOPEPTIDE REPEAT-CONTAINING PROTEIN 3, MITOCHONDRIAL"/>
    <property type="match status" value="1"/>
</dbReference>
<comment type="similarity">
    <text evidence="1">Belongs to the PPR family. P subfamily.</text>
</comment>
<evidence type="ECO:0000259" key="3">
    <source>
        <dbReference type="Pfam" id="PF23276"/>
    </source>
</evidence>
<evidence type="ECO:0000256" key="2">
    <source>
        <dbReference type="ARBA" id="ARBA00022737"/>
    </source>
</evidence>
<sequence>MHRQFIRYTKTLITFTSHHTISPLSPTHHFQTQKLQSFHSPNHNTSISPIGSPTRVQKLIASQHDPLLAKQIFDYASTIPNFRHTYSTYLILVLKLGRSKHFSLLDQIIIRLKNDPSYKITHTLFTYLIRVYGEADLPEKALKMFYTMMQFNLKPLTKHLNCILEILVSHRNYVRPAFDLFRDAHKHGVIANTRSYNVLMRAFCLNGDVSIAYTLFNKMFKRDVLPDIESYRILMQALCRRNQVNGAVDLLEDMLNKGFVPDSLTYTTLLNSLCRKKKLREAYKLLCRMKVKGCNPDILHYNTVILGFCREGRAHDSCKVIDDMHLNGCLPNLVSYRTLVSGLCDMGMFDEAKKYMEDMLGKGFSPHFAVIHLLVKGFCNVGRIEEACEVLTKSLEHGEAPHTDTWMNVIPIICEDEGQKISEAIDEILKIEIKGHTRIVDAGIGLENYLIMKIRAKSRAF</sequence>
<name>A0A6A4P8P1_LUPAL</name>
<evidence type="ECO:0000313" key="4">
    <source>
        <dbReference type="EMBL" id="KAE9598061.1"/>
    </source>
</evidence>
<dbReference type="Pfam" id="PF01535">
    <property type="entry name" value="PPR"/>
    <property type="match status" value="1"/>
</dbReference>
<accession>A0A6A4P8P1</accession>
<reference evidence="5" key="1">
    <citation type="journal article" date="2020" name="Nat. Commun.">
        <title>Genome sequence of the cluster root forming white lupin.</title>
        <authorList>
            <person name="Hufnagel B."/>
            <person name="Marques A."/>
            <person name="Soriano A."/>
            <person name="Marques L."/>
            <person name="Divol F."/>
            <person name="Doumas P."/>
            <person name="Sallet E."/>
            <person name="Mancinotti D."/>
            <person name="Carrere S."/>
            <person name="Marande W."/>
            <person name="Arribat S."/>
            <person name="Keller J."/>
            <person name="Huneau C."/>
            <person name="Blein T."/>
            <person name="Aime D."/>
            <person name="Laguerre M."/>
            <person name="Taylor J."/>
            <person name="Schubert V."/>
            <person name="Nelson M."/>
            <person name="Geu-Flores F."/>
            <person name="Crespi M."/>
            <person name="Gallardo-Guerrero K."/>
            <person name="Delaux P.-M."/>
            <person name="Salse J."/>
            <person name="Berges H."/>
            <person name="Guyot R."/>
            <person name="Gouzy J."/>
            <person name="Peret B."/>
        </authorList>
    </citation>
    <scope>NUCLEOTIDE SEQUENCE [LARGE SCALE GENOMIC DNA]</scope>
    <source>
        <strain evidence="5">cv. Amiga</strain>
    </source>
</reference>
<evidence type="ECO:0000256" key="1">
    <source>
        <dbReference type="ARBA" id="ARBA00007626"/>
    </source>
</evidence>
<dbReference type="OrthoDB" id="185373at2759"/>
<evidence type="ECO:0000313" key="5">
    <source>
        <dbReference type="Proteomes" id="UP000447434"/>
    </source>
</evidence>
<proteinExistence type="inferred from homology"/>
<dbReference type="Proteomes" id="UP000447434">
    <property type="component" value="Chromosome 15"/>
</dbReference>
<comment type="caution">
    <text evidence="4">The sequence shown here is derived from an EMBL/GenBank/DDBJ whole genome shotgun (WGS) entry which is preliminary data.</text>
</comment>
<gene>
    <name evidence="4" type="ORF">Lalb_Chr15g0076551</name>
</gene>
<dbReference type="EMBL" id="WOCE01000015">
    <property type="protein sequence ID" value="KAE9598061.1"/>
    <property type="molecule type" value="Genomic_DNA"/>
</dbReference>
<organism evidence="4 5">
    <name type="scientific">Lupinus albus</name>
    <name type="common">White lupine</name>
    <name type="synonym">Lupinus termis</name>
    <dbReference type="NCBI Taxonomy" id="3870"/>
    <lineage>
        <taxon>Eukaryota</taxon>
        <taxon>Viridiplantae</taxon>
        <taxon>Streptophyta</taxon>
        <taxon>Embryophyta</taxon>
        <taxon>Tracheophyta</taxon>
        <taxon>Spermatophyta</taxon>
        <taxon>Magnoliopsida</taxon>
        <taxon>eudicotyledons</taxon>
        <taxon>Gunneridae</taxon>
        <taxon>Pentapetalae</taxon>
        <taxon>rosids</taxon>
        <taxon>fabids</taxon>
        <taxon>Fabales</taxon>
        <taxon>Fabaceae</taxon>
        <taxon>Papilionoideae</taxon>
        <taxon>50 kb inversion clade</taxon>
        <taxon>genistoids sensu lato</taxon>
        <taxon>core genistoids</taxon>
        <taxon>Genisteae</taxon>
        <taxon>Lupinus</taxon>
    </lineage>
</organism>
<dbReference type="InterPro" id="IPR002885">
    <property type="entry name" value="PPR_rpt"/>
</dbReference>
<dbReference type="Pfam" id="PF13041">
    <property type="entry name" value="PPR_2"/>
    <property type="match status" value="2"/>
</dbReference>
<keyword evidence="5" id="KW-1185">Reference proteome</keyword>
<dbReference type="InterPro" id="IPR057027">
    <property type="entry name" value="TPR_mt"/>
</dbReference>
<keyword evidence="2" id="KW-0677">Repeat</keyword>
<dbReference type="Pfam" id="PF23276">
    <property type="entry name" value="TPR_24"/>
    <property type="match status" value="1"/>
</dbReference>
<dbReference type="NCBIfam" id="TIGR00756">
    <property type="entry name" value="PPR"/>
    <property type="match status" value="6"/>
</dbReference>
<dbReference type="PROSITE" id="PS51375">
    <property type="entry name" value="PPR"/>
    <property type="match status" value="6"/>
</dbReference>